<keyword evidence="2" id="KW-0812">Transmembrane</keyword>
<evidence type="ECO:0000256" key="1">
    <source>
        <dbReference type="SAM" id="Coils"/>
    </source>
</evidence>
<evidence type="ECO:0000313" key="3">
    <source>
        <dbReference type="EMBL" id="KAG5598089.1"/>
    </source>
</evidence>
<keyword evidence="2" id="KW-0472">Membrane</keyword>
<keyword evidence="1" id="KW-0175">Coiled coil</keyword>
<keyword evidence="4" id="KW-1185">Reference proteome</keyword>
<sequence>SDDHGVSMTQNLSINSPLGGVIAFAVLKKMRDHKRTEKMETEIADLQEHRKKIAKLETEVADLKDYKRSVGITMDFHKWRHSFSQYNGVGVAYIFPKEPKNVAWKCNAVVDLVKETSSNRGWRLLL</sequence>
<organism evidence="3 4">
    <name type="scientific">Solanum commersonii</name>
    <name type="common">Commerson's wild potato</name>
    <name type="synonym">Commerson's nightshade</name>
    <dbReference type="NCBI Taxonomy" id="4109"/>
    <lineage>
        <taxon>Eukaryota</taxon>
        <taxon>Viridiplantae</taxon>
        <taxon>Streptophyta</taxon>
        <taxon>Embryophyta</taxon>
        <taxon>Tracheophyta</taxon>
        <taxon>Spermatophyta</taxon>
        <taxon>Magnoliopsida</taxon>
        <taxon>eudicotyledons</taxon>
        <taxon>Gunneridae</taxon>
        <taxon>Pentapetalae</taxon>
        <taxon>asterids</taxon>
        <taxon>lamiids</taxon>
        <taxon>Solanales</taxon>
        <taxon>Solanaceae</taxon>
        <taxon>Solanoideae</taxon>
        <taxon>Solaneae</taxon>
        <taxon>Solanum</taxon>
    </lineage>
</organism>
<feature type="transmembrane region" description="Helical" evidence="2">
    <location>
        <begin position="12"/>
        <end position="30"/>
    </location>
</feature>
<gene>
    <name evidence="3" type="ORF">H5410_039321</name>
</gene>
<proteinExistence type="predicted"/>
<dbReference type="Proteomes" id="UP000824120">
    <property type="component" value="Chromosome 7"/>
</dbReference>
<accession>A0A9J5YCR0</accession>
<evidence type="ECO:0000313" key="4">
    <source>
        <dbReference type="Proteomes" id="UP000824120"/>
    </source>
</evidence>
<name>A0A9J5YCR0_SOLCO</name>
<dbReference type="EMBL" id="JACXVP010000007">
    <property type="protein sequence ID" value="KAG5598089.1"/>
    <property type="molecule type" value="Genomic_DNA"/>
</dbReference>
<protein>
    <submittedName>
        <fullName evidence="3">Uncharacterized protein</fullName>
    </submittedName>
</protein>
<dbReference type="AlphaFoldDB" id="A0A9J5YCR0"/>
<keyword evidence="2" id="KW-1133">Transmembrane helix</keyword>
<reference evidence="3 4" key="1">
    <citation type="submission" date="2020-09" db="EMBL/GenBank/DDBJ databases">
        <title>De no assembly of potato wild relative species, Solanum commersonii.</title>
        <authorList>
            <person name="Cho K."/>
        </authorList>
    </citation>
    <scope>NUCLEOTIDE SEQUENCE [LARGE SCALE GENOMIC DNA]</scope>
    <source>
        <strain evidence="3">LZ3.2</strain>
        <tissue evidence="3">Leaf</tissue>
    </source>
</reference>
<evidence type="ECO:0000256" key="2">
    <source>
        <dbReference type="SAM" id="Phobius"/>
    </source>
</evidence>
<feature type="coiled-coil region" evidence="1">
    <location>
        <begin position="39"/>
        <end position="66"/>
    </location>
</feature>
<feature type="non-terminal residue" evidence="3">
    <location>
        <position position="1"/>
    </location>
</feature>
<comment type="caution">
    <text evidence="3">The sequence shown here is derived from an EMBL/GenBank/DDBJ whole genome shotgun (WGS) entry which is preliminary data.</text>
</comment>